<evidence type="ECO:0000313" key="14">
    <source>
        <dbReference type="EMBL" id="MBC1177561.1"/>
    </source>
</evidence>
<evidence type="ECO:0000256" key="11">
    <source>
        <dbReference type="SAM" id="Phobius"/>
    </source>
</evidence>
<dbReference type="EMBL" id="AJWK01006938">
    <property type="status" value="NOT_ANNOTATED_CDS"/>
    <property type="molecule type" value="Genomic_DNA"/>
</dbReference>
<dbReference type="EnsemblMetazoa" id="LLOJ002110-RA">
    <property type="protein sequence ID" value="LLOJ002110-PA"/>
    <property type="gene ID" value="LLOJ002110"/>
</dbReference>
<evidence type="ECO:0000313" key="15">
    <source>
        <dbReference type="EnsemblMetazoa" id="LLOJ002110-PA"/>
    </source>
</evidence>
<proteinExistence type="inferred from homology"/>
<evidence type="ECO:0000256" key="12">
    <source>
        <dbReference type="SAM" id="SignalP"/>
    </source>
</evidence>
<keyword evidence="8 9" id="KW-0357">Heparan sulfate</keyword>
<dbReference type="InterPro" id="IPR030479">
    <property type="entry name" value="Syndecan_CS"/>
</dbReference>
<keyword evidence="3 9" id="KW-0812">Transmembrane</keyword>
<organism evidence="15 16">
    <name type="scientific">Lutzomyia longipalpis</name>
    <name type="common">Sand fly</name>
    <dbReference type="NCBI Taxonomy" id="7200"/>
    <lineage>
        <taxon>Eukaryota</taxon>
        <taxon>Metazoa</taxon>
        <taxon>Ecdysozoa</taxon>
        <taxon>Arthropoda</taxon>
        <taxon>Hexapoda</taxon>
        <taxon>Insecta</taxon>
        <taxon>Pterygota</taxon>
        <taxon>Neoptera</taxon>
        <taxon>Endopterygota</taxon>
        <taxon>Diptera</taxon>
        <taxon>Nematocera</taxon>
        <taxon>Psychodoidea</taxon>
        <taxon>Psychodidae</taxon>
        <taxon>Lutzomyia</taxon>
        <taxon>Lutzomyia</taxon>
    </lineage>
</organism>
<evidence type="ECO:0000313" key="16">
    <source>
        <dbReference type="Proteomes" id="UP000092461"/>
    </source>
</evidence>
<reference evidence="14" key="2">
    <citation type="journal article" date="2020" name="BMC">
        <title>Leishmania infection induces a limited differential gene expression in the sand fly midgut.</title>
        <authorList>
            <person name="Coutinho-Abreu I.V."/>
            <person name="Serafim T.D."/>
            <person name="Meneses C."/>
            <person name="Kamhawi S."/>
            <person name="Oliveira F."/>
            <person name="Valenzuela J.G."/>
        </authorList>
    </citation>
    <scope>NUCLEOTIDE SEQUENCE</scope>
    <source>
        <strain evidence="14">Jacobina</strain>
        <tissue evidence="14">Midgut</tissue>
    </source>
</reference>
<dbReference type="PANTHER" id="PTHR10915">
    <property type="entry name" value="SYNDECAN"/>
    <property type="match status" value="1"/>
</dbReference>
<evidence type="ECO:0000256" key="4">
    <source>
        <dbReference type="ARBA" id="ARBA00022974"/>
    </source>
</evidence>
<reference evidence="16" key="1">
    <citation type="submission" date="2012-05" db="EMBL/GenBank/DDBJ databases">
        <title>Whole Genome Assembly of Lutzomyia longipalpis.</title>
        <authorList>
            <person name="Richards S."/>
            <person name="Qu C."/>
            <person name="Dillon R."/>
            <person name="Worley K."/>
            <person name="Scherer S."/>
            <person name="Batterton M."/>
            <person name="Taylor A."/>
            <person name="Hawes A."/>
            <person name="Hernandez B."/>
            <person name="Kovar C."/>
            <person name="Mandapat C."/>
            <person name="Pham C."/>
            <person name="Qu C."/>
            <person name="Jing C."/>
            <person name="Bess C."/>
            <person name="Bandaranaike D."/>
            <person name="Ngo D."/>
            <person name="Ongeri F."/>
            <person name="Arias F."/>
            <person name="Lara F."/>
            <person name="Weissenberger G."/>
            <person name="Kamau G."/>
            <person name="Han H."/>
            <person name="Shen H."/>
            <person name="Dinh H."/>
            <person name="Khalil I."/>
            <person name="Jones J."/>
            <person name="Shafer J."/>
            <person name="Jayaseelan J."/>
            <person name="Quiroz J."/>
            <person name="Blankenburg K."/>
            <person name="Nguyen L."/>
            <person name="Jackson L."/>
            <person name="Francisco L."/>
            <person name="Tang L.-Y."/>
            <person name="Pu L.-L."/>
            <person name="Perales L."/>
            <person name="Lorensuhewa L."/>
            <person name="Munidasa M."/>
            <person name="Coyle M."/>
            <person name="Taylor M."/>
            <person name="Puazo M."/>
            <person name="Firestine M."/>
            <person name="Scheel M."/>
            <person name="Javaid M."/>
            <person name="Wang M."/>
            <person name="Li M."/>
            <person name="Tabassum N."/>
            <person name="Saada N."/>
            <person name="Osuji N."/>
            <person name="Aqrawi P."/>
            <person name="Fu Q."/>
            <person name="Thornton R."/>
            <person name="Raj R."/>
            <person name="Goodspeed R."/>
            <person name="Mata R."/>
            <person name="Najjar R."/>
            <person name="Gubbala S."/>
            <person name="Lee S."/>
            <person name="Denson S."/>
            <person name="Patil S."/>
            <person name="Macmil S."/>
            <person name="Qi S."/>
            <person name="Matskevitch T."/>
            <person name="Palculict T."/>
            <person name="Mathew T."/>
            <person name="Vee V."/>
            <person name="Velamala V."/>
            <person name="Korchina V."/>
            <person name="Cai W."/>
            <person name="Liu W."/>
            <person name="Dai W."/>
            <person name="Zou X."/>
            <person name="Zhu Y."/>
            <person name="Zhang Y."/>
            <person name="Wu Y.-Q."/>
            <person name="Xin Y."/>
            <person name="Nazarath L."/>
            <person name="Kovar C."/>
            <person name="Han Y."/>
            <person name="Muzny D."/>
            <person name="Gibbs R."/>
        </authorList>
    </citation>
    <scope>NUCLEOTIDE SEQUENCE [LARGE SCALE GENOMIC DNA]</scope>
    <source>
        <strain evidence="16">Jacobina</strain>
    </source>
</reference>
<evidence type="ECO:0000259" key="13">
    <source>
        <dbReference type="SMART" id="SM00294"/>
    </source>
</evidence>
<evidence type="ECO:0000256" key="2">
    <source>
        <dbReference type="ARBA" id="ARBA00005343"/>
    </source>
</evidence>
<accession>A0A1B0CCP2</accession>
<evidence type="ECO:0000256" key="8">
    <source>
        <dbReference type="ARBA" id="ARBA00023207"/>
    </source>
</evidence>
<feature type="compositionally biased region" description="Acidic residues" evidence="10">
    <location>
        <begin position="161"/>
        <end position="171"/>
    </location>
</feature>
<evidence type="ECO:0000256" key="1">
    <source>
        <dbReference type="ARBA" id="ARBA00004479"/>
    </source>
</evidence>
<evidence type="ECO:0000256" key="5">
    <source>
        <dbReference type="ARBA" id="ARBA00022989"/>
    </source>
</evidence>
<evidence type="ECO:0000256" key="10">
    <source>
        <dbReference type="SAM" id="MobiDB-lite"/>
    </source>
</evidence>
<feature type="region of interest" description="Disordered" evidence="10">
    <location>
        <begin position="294"/>
        <end position="320"/>
    </location>
</feature>
<dbReference type="InterPro" id="IPR003585">
    <property type="entry name" value="Neurexin-like"/>
</dbReference>
<keyword evidence="6 11" id="KW-0472">Membrane</keyword>
<feature type="domain" description="Neurexin/syndecan/glycophorin C" evidence="13">
    <location>
        <begin position="284"/>
        <end position="302"/>
    </location>
</feature>
<evidence type="ECO:0000256" key="9">
    <source>
        <dbReference type="RuleBase" id="RU000649"/>
    </source>
</evidence>
<dbReference type="PROSITE" id="PS00964">
    <property type="entry name" value="SYNDECAN"/>
    <property type="match status" value="1"/>
</dbReference>
<dbReference type="InterPro" id="IPR027789">
    <property type="entry name" value="Syndecan/Neurexin_dom"/>
</dbReference>
<dbReference type="GO" id="GO:0016477">
    <property type="term" value="P:cell migration"/>
    <property type="evidence" value="ECO:0007669"/>
    <property type="project" value="TreeGrafter"/>
</dbReference>
<feature type="region of interest" description="Disordered" evidence="10">
    <location>
        <begin position="33"/>
        <end position="238"/>
    </location>
</feature>
<name>A0A1B0CCP2_LUTLO</name>
<feature type="chain" id="PRO_5044555324" description="Syndecan" evidence="12">
    <location>
        <begin position="27"/>
        <end position="320"/>
    </location>
</feature>
<evidence type="ECO:0000256" key="3">
    <source>
        <dbReference type="ARBA" id="ARBA00022692"/>
    </source>
</evidence>
<feature type="compositionally biased region" description="Basic and acidic residues" evidence="10">
    <location>
        <begin position="104"/>
        <end position="115"/>
    </location>
</feature>
<keyword evidence="16" id="KW-1185">Reference proteome</keyword>
<dbReference type="AlphaFoldDB" id="A0A1B0CCP2"/>
<dbReference type="PANTHER" id="PTHR10915:SF1">
    <property type="entry name" value="SYNDECAN"/>
    <property type="match status" value="1"/>
</dbReference>
<dbReference type="GO" id="GO:0009986">
    <property type="term" value="C:cell surface"/>
    <property type="evidence" value="ECO:0007669"/>
    <property type="project" value="TreeGrafter"/>
</dbReference>
<comment type="similarity">
    <text evidence="2 9">Belongs to the syndecan proteoglycan family.</text>
</comment>
<reference evidence="15" key="3">
    <citation type="submission" date="2020-05" db="UniProtKB">
        <authorList>
            <consortium name="EnsemblMetazoa"/>
        </authorList>
    </citation>
    <scope>IDENTIFICATION</scope>
    <source>
        <strain evidence="15">Jacobina</strain>
    </source>
</reference>
<keyword evidence="12" id="KW-0732">Signal</keyword>
<sequence length="320" mass="34917">MRGEMRRINQCWLILAFLYGSTICFAAATEKPDAPSALTSSTVGNSGTPKDEIYIDDESLEGSGGRGEPDAPSALTSSTVGNSGTPKDEIYIDDESLEGSGGRGEIRDDLEKEPDYSGSGLGPDDEDSTTNRHQTQLNTNRNNKDRGRGGSSLDAENGSGDGDDDDDDVDVEFDRHEEKKPKPLYPNTSDDEDIDIDDPRTNRKDKVNTHHSVESEIDLQEIDHNHSTDPPHSSSESNNEVFIMNTKAEDRTASFFAQPGILAAVIGGAVVGLLCAILVVMFIVYRMRKKDEGSYALDEPKRSPAVNSYAKNSNNREFYA</sequence>
<dbReference type="InterPro" id="IPR001050">
    <property type="entry name" value="Syndecan"/>
</dbReference>
<feature type="transmembrane region" description="Helical" evidence="11">
    <location>
        <begin position="261"/>
        <end position="285"/>
    </location>
</feature>
<keyword evidence="5 11" id="KW-1133">Transmembrane helix</keyword>
<feature type="compositionally biased region" description="Basic and acidic residues" evidence="10">
    <location>
        <begin position="197"/>
        <end position="214"/>
    </location>
</feature>
<feature type="compositionally biased region" description="Basic and acidic residues" evidence="10">
    <location>
        <begin position="172"/>
        <end position="181"/>
    </location>
</feature>
<dbReference type="VEuPathDB" id="VectorBase:LLOJ002110"/>
<dbReference type="EMBL" id="AJWK01006939">
    <property type="status" value="NOT_ANNOTATED_CDS"/>
    <property type="molecule type" value="Genomic_DNA"/>
</dbReference>
<evidence type="ECO:0000256" key="6">
    <source>
        <dbReference type="ARBA" id="ARBA00023136"/>
    </source>
</evidence>
<comment type="function">
    <text evidence="9">Cell surface proteoglycan.</text>
</comment>
<comment type="subcellular location">
    <subcellularLocation>
        <location evidence="1 9">Membrane</location>
        <topology evidence="1 9">Single-pass type I membrane protein</topology>
    </subcellularLocation>
</comment>
<feature type="compositionally biased region" description="Polar residues" evidence="10">
    <location>
        <begin position="74"/>
        <end position="85"/>
    </location>
</feature>
<feature type="compositionally biased region" description="Polar residues" evidence="10">
    <location>
        <begin position="131"/>
        <end position="141"/>
    </location>
</feature>
<feature type="signal peptide" evidence="12">
    <location>
        <begin position="1"/>
        <end position="26"/>
    </location>
</feature>
<dbReference type="Pfam" id="PF01034">
    <property type="entry name" value="Syndecan"/>
    <property type="match status" value="1"/>
</dbReference>
<dbReference type="Proteomes" id="UP000092461">
    <property type="component" value="Unassembled WGS sequence"/>
</dbReference>
<dbReference type="SMART" id="SM00294">
    <property type="entry name" value="4.1m"/>
    <property type="match status" value="1"/>
</dbReference>
<protein>
    <recommendedName>
        <fullName evidence="9">Syndecan</fullName>
    </recommendedName>
</protein>
<evidence type="ECO:0000256" key="7">
    <source>
        <dbReference type="ARBA" id="ARBA00023180"/>
    </source>
</evidence>
<feature type="compositionally biased region" description="Polar residues" evidence="10">
    <location>
        <begin position="37"/>
        <end position="48"/>
    </location>
</feature>
<dbReference type="EMBL" id="GITU01008858">
    <property type="protein sequence ID" value="MBC1177561.1"/>
    <property type="molecule type" value="Transcribed_RNA"/>
</dbReference>
<keyword evidence="7 9" id="KW-0325">Glycoprotein</keyword>
<dbReference type="GO" id="GO:0016020">
    <property type="term" value="C:membrane"/>
    <property type="evidence" value="ECO:0007669"/>
    <property type="project" value="UniProtKB-SubCell"/>
</dbReference>
<dbReference type="EMBL" id="AJWK01006937">
    <property type="status" value="NOT_ANNOTATED_CDS"/>
    <property type="molecule type" value="Genomic_DNA"/>
</dbReference>
<keyword evidence="4 9" id="KW-0654">Proteoglycan</keyword>
<feature type="compositionally biased region" description="Polar residues" evidence="10">
    <location>
        <begin position="305"/>
        <end position="320"/>
    </location>
</feature>
<dbReference type="VEuPathDB" id="VectorBase:LLONM1_005340"/>